<feature type="domain" description="LysR substrate-binding" evidence="5">
    <location>
        <begin position="51"/>
        <end position="244"/>
    </location>
</feature>
<evidence type="ECO:0000256" key="1">
    <source>
        <dbReference type="ARBA" id="ARBA00009437"/>
    </source>
</evidence>
<evidence type="ECO:0000313" key="6">
    <source>
        <dbReference type="EMBL" id="SEA80949.1"/>
    </source>
</evidence>
<evidence type="ECO:0000259" key="5">
    <source>
        <dbReference type="Pfam" id="PF03466"/>
    </source>
</evidence>
<dbReference type="STRING" id="89524.SAMN05444370_11292"/>
<dbReference type="Gene3D" id="3.40.190.10">
    <property type="entry name" value="Periplasmic binding protein-like II"/>
    <property type="match status" value="2"/>
</dbReference>
<accession>A0A1H4E826</accession>
<dbReference type="GO" id="GO:0003677">
    <property type="term" value="F:DNA binding"/>
    <property type="evidence" value="ECO:0007669"/>
    <property type="project" value="UniProtKB-KW"/>
</dbReference>
<dbReference type="PANTHER" id="PTHR30346:SF29">
    <property type="entry name" value="LYSR SUBSTRATE-BINDING"/>
    <property type="match status" value="1"/>
</dbReference>
<keyword evidence="7" id="KW-1185">Reference proteome</keyword>
<dbReference type="Proteomes" id="UP000198703">
    <property type="component" value="Unassembled WGS sequence"/>
</dbReference>
<evidence type="ECO:0000256" key="2">
    <source>
        <dbReference type="ARBA" id="ARBA00023015"/>
    </source>
</evidence>
<evidence type="ECO:0000256" key="4">
    <source>
        <dbReference type="ARBA" id="ARBA00023163"/>
    </source>
</evidence>
<protein>
    <submittedName>
        <fullName evidence="6">DNA-binding transcriptional regulator, LysR family</fullName>
    </submittedName>
</protein>
<dbReference type="GO" id="GO:0003700">
    <property type="term" value="F:DNA-binding transcription factor activity"/>
    <property type="evidence" value="ECO:0007669"/>
    <property type="project" value="TreeGrafter"/>
</dbReference>
<comment type="similarity">
    <text evidence="1">Belongs to the LysR transcriptional regulatory family.</text>
</comment>
<keyword evidence="3 6" id="KW-0238">DNA-binding</keyword>
<name>A0A1H4E826_9RHOB</name>
<dbReference type="CDD" id="cd05466">
    <property type="entry name" value="PBP2_LTTR_substrate"/>
    <property type="match status" value="1"/>
</dbReference>
<dbReference type="PANTHER" id="PTHR30346">
    <property type="entry name" value="TRANSCRIPTIONAL DUAL REGULATOR HCAR-RELATED"/>
    <property type="match status" value="1"/>
</dbReference>
<evidence type="ECO:0000256" key="3">
    <source>
        <dbReference type="ARBA" id="ARBA00023125"/>
    </source>
</evidence>
<dbReference type="Pfam" id="PF03466">
    <property type="entry name" value="LysR_substrate"/>
    <property type="match status" value="1"/>
</dbReference>
<dbReference type="EMBL" id="FNQM01000012">
    <property type="protein sequence ID" value="SEA80949.1"/>
    <property type="molecule type" value="Genomic_DNA"/>
</dbReference>
<keyword evidence="4" id="KW-0804">Transcription</keyword>
<evidence type="ECO:0000313" key="7">
    <source>
        <dbReference type="Proteomes" id="UP000198703"/>
    </source>
</evidence>
<dbReference type="SUPFAM" id="SSF53850">
    <property type="entry name" value="Periplasmic binding protein-like II"/>
    <property type="match status" value="1"/>
</dbReference>
<reference evidence="6 7" key="1">
    <citation type="submission" date="2016-10" db="EMBL/GenBank/DDBJ databases">
        <authorList>
            <person name="de Groot N.N."/>
        </authorList>
    </citation>
    <scope>NUCLEOTIDE SEQUENCE [LARGE SCALE GENOMIC DNA]</scope>
    <source>
        <strain evidence="6 7">DSM 15345</strain>
    </source>
</reference>
<keyword evidence="2" id="KW-0805">Transcription regulation</keyword>
<gene>
    <name evidence="6" type="ORF">SAMN05444370_11292</name>
</gene>
<sequence length="259" mass="27432">MGGALVRRERGLSHLTELGRRLLPLFEQCHESALNARAVAEAVKAQKLAGLRLAMHSGVSVGPFAGHLCELLRACDGLTLEISRGDAAETATALRNGHAALAIAEPDGMTWERFESWPLFREPIVVCFCAEHPFATAASVSPAALRRERVIVSRRGVVRRLDEALGAVAADVVATLDIAEESDARMLVAAGAAVALAPLSAIAGEGVATARLEGPPLSRELRLFAVQGRRREPAEAMLATLLRAADWSGYALDAAMDTA</sequence>
<proteinExistence type="inferred from homology"/>
<dbReference type="AlphaFoldDB" id="A0A1H4E826"/>
<dbReference type="InterPro" id="IPR005119">
    <property type="entry name" value="LysR_subst-bd"/>
</dbReference>
<dbReference type="GO" id="GO:0032993">
    <property type="term" value="C:protein-DNA complex"/>
    <property type="evidence" value="ECO:0007669"/>
    <property type="project" value="TreeGrafter"/>
</dbReference>
<organism evidence="6 7">
    <name type="scientific">Rubrimonas cliftonensis</name>
    <dbReference type="NCBI Taxonomy" id="89524"/>
    <lineage>
        <taxon>Bacteria</taxon>
        <taxon>Pseudomonadati</taxon>
        <taxon>Pseudomonadota</taxon>
        <taxon>Alphaproteobacteria</taxon>
        <taxon>Rhodobacterales</taxon>
        <taxon>Paracoccaceae</taxon>
        <taxon>Rubrimonas</taxon>
    </lineage>
</organism>